<dbReference type="PANTHER" id="PTHR23011">
    <property type="entry name" value="CYCLIC NUCLEOTIDE-BINDING DOMAIN CONTAINING PROTEIN"/>
    <property type="match status" value="1"/>
</dbReference>
<dbReference type="Gene3D" id="2.60.120.10">
    <property type="entry name" value="Jelly Rolls"/>
    <property type="match status" value="2"/>
</dbReference>
<evidence type="ECO:0000256" key="1">
    <source>
        <dbReference type="SAM" id="MobiDB-lite"/>
    </source>
</evidence>
<evidence type="ECO:0000313" key="3">
    <source>
        <dbReference type="EMBL" id="KAF6326186.1"/>
    </source>
</evidence>
<protein>
    <submittedName>
        <fullName evidence="3">Cyclic nucleotide binding domain containing 1</fullName>
    </submittedName>
</protein>
<name>A0A7J7VML0_PIPKU</name>
<feature type="domain" description="Cyclic nucleotide-binding" evidence="2">
    <location>
        <begin position="332"/>
        <end position="438"/>
    </location>
</feature>
<feature type="compositionally biased region" description="Basic and acidic residues" evidence="1">
    <location>
        <begin position="89"/>
        <end position="110"/>
    </location>
</feature>
<organism evidence="3 4">
    <name type="scientific">Pipistrellus kuhlii</name>
    <name type="common">Kuhl's pipistrelle</name>
    <dbReference type="NCBI Taxonomy" id="59472"/>
    <lineage>
        <taxon>Eukaryota</taxon>
        <taxon>Metazoa</taxon>
        <taxon>Chordata</taxon>
        <taxon>Craniata</taxon>
        <taxon>Vertebrata</taxon>
        <taxon>Euteleostomi</taxon>
        <taxon>Mammalia</taxon>
        <taxon>Eutheria</taxon>
        <taxon>Laurasiatheria</taxon>
        <taxon>Chiroptera</taxon>
        <taxon>Yangochiroptera</taxon>
        <taxon>Vespertilionidae</taxon>
        <taxon>Pipistrellus</taxon>
    </lineage>
</organism>
<proteinExistence type="predicted"/>
<reference evidence="3 4" key="1">
    <citation type="journal article" date="2020" name="Nature">
        <title>Six reference-quality genomes reveal evolution of bat adaptations.</title>
        <authorList>
            <person name="Jebb D."/>
            <person name="Huang Z."/>
            <person name="Pippel M."/>
            <person name="Hughes G.M."/>
            <person name="Lavrichenko K."/>
            <person name="Devanna P."/>
            <person name="Winkler S."/>
            <person name="Jermiin L.S."/>
            <person name="Skirmuntt E.C."/>
            <person name="Katzourakis A."/>
            <person name="Burkitt-Gray L."/>
            <person name="Ray D.A."/>
            <person name="Sullivan K.A.M."/>
            <person name="Roscito J.G."/>
            <person name="Kirilenko B.M."/>
            <person name="Davalos L.M."/>
            <person name="Corthals A.P."/>
            <person name="Power M.L."/>
            <person name="Jones G."/>
            <person name="Ransome R.D."/>
            <person name="Dechmann D.K.N."/>
            <person name="Locatelli A.G."/>
            <person name="Puechmaille S.J."/>
            <person name="Fedrigo O."/>
            <person name="Jarvis E.D."/>
            <person name="Hiller M."/>
            <person name="Vernes S.C."/>
            <person name="Myers E.W."/>
            <person name="Teeling E.C."/>
        </authorList>
    </citation>
    <scope>NUCLEOTIDE SEQUENCE [LARGE SCALE GENOMIC DNA]</scope>
    <source>
        <strain evidence="3">MPipKuh1</strain>
        <tissue evidence="3">Flight muscle</tissue>
    </source>
</reference>
<sequence>MPVSSLSSAILAHMKAINNVPPPPLRSVPALQMPKHIDYVQLNALFHVSKQQASRSSQSVLSAHQDVIKNYPRIFLQRKFRLPRLSQQGERKNLAEDTEKSQRPKPESDTHNISIYLNQVRGSHPCESKNFEEKVEEFLAILKKLPIYRKLHEHKTVWKMLKTVPDLTCQLTDDHLKTLSRNVISETWIKGSTVVGSDGFYVVLRGVVRAQTPLYKSLIDEEGSQAAFVPQSFHSYVCGQDLHPGSERPAKPCGTRLGQWSTFGTLEVTAQVQADPAVYSVVTEEDCELLKISAANYAKLKSEKTKLENRQIVQLIRGCPCYQAWPTLAIQELVLLVRWKRFPQGQVIVESGTVIPFVVYINSGHCNIYRDIVGLVRLHPRRVKKVRKLVYMGQLQRQRSFGELSALLQQPFTCTVVAGADVEAAIIQDTDLHSDMFP</sequence>
<keyword evidence="4" id="KW-1185">Reference proteome</keyword>
<dbReference type="InterPro" id="IPR018490">
    <property type="entry name" value="cNMP-bd_dom_sf"/>
</dbReference>
<dbReference type="InterPro" id="IPR000595">
    <property type="entry name" value="cNMP-bd_dom"/>
</dbReference>
<dbReference type="AlphaFoldDB" id="A0A7J7VML0"/>
<dbReference type="Proteomes" id="UP000558488">
    <property type="component" value="Unassembled WGS sequence"/>
</dbReference>
<dbReference type="Pfam" id="PF00027">
    <property type="entry name" value="cNMP_binding"/>
    <property type="match status" value="1"/>
</dbReference>
<dbReference type="EMBL" id="JACAGB010000014">
    <property type="protein sequence ID" value="KAF6326186.1"/>
    <property type="molecule type" value="Genomic_DNA"/>
</dbReference>
<dbReference type="PANTHER" id="PTHR23011:SF32">
    <property type="entry name" value="CYCLIC NUCLEOTIDE-BINDING DOMAIN-CONTAINING PROTEIN 1"/>
    <property type="match status" value="1"/>
</dbReference>
<evidence type="ECO:0000313" key="4">
    <source>
        <dbReference type="Proteomes" id="UP000558488"/>
    </source>
</evidence>
<dbReference type="InterPro" id="IPR014710">
    <property type="entry name" value="RmlC-like_jellyroll"/>
</dbReference>
<accession>A0A7J7VML0</accession>
<feature type="region of interest" description="Disordered" evidence="1">
    <location>
        <begin position="86"/>
        <end position="112"/>
    </location>
</feature>
<dbReference type="SUPFAM" id="SSF51206">
    <property type="entry name" value="cAMP-binding domain-like"/>
    <property type="match status" value="2"/>
</dbReference>
<gene>
    <name evidence="3" type="ORF">mPipKuh1_003004</name>
</gene>
<dbReference type="CDD" id="cd00038">
    <property type="entry name" value="CAP_ED"/>
    <property type="match status" value="1"/>
</dbReference>
<dbReference type="PROSITE" id="PS50042">
    <property type="entry name" value="CNMP_BINDING_3"/>
    <property type="match status" value="1"/>
</dbReference>
<evidence type="ECO:0000259" key="2">
    <source>
        <dbReference type="PROSITE" id="PS50042"/>
    </source>
</evidence>
<comment type="caution">
    <text evidence="3">The sequence shown here is derived from an EMBL/GenBank/DDBJ whole genome shotgun (WGS) entry which is preliminary data.</text>
</comment>